<keyword evidence="10" id="KW-0862">Zinc</keyword>
<keyword evidence="9" id="KW-0863">Zinc-finger</keyword>
<comment type="function">
    <text evidence="1">May bind and stabilize microtubules during myotubes formation.</text>
</comment>
<keyword evidence="13" id="KW-0539">Nucleus</keyword>
<dbReference type="InterPro" id="IPR001841">
    <property type="entry name" value="Znf_RING"/>
</dbReference>
<reference evidence="14" key="2">
    <citation type="submission" date="2025-08" db="UniProtKB">
        <authorList>
            <consortium name="Ensembl"/>
        </authorList>
    </citation>
    <scope>IDENTIFICATION</scope>
</reference>
<dbReference type="GO" id="GO:0005634">
    <property type="term" value="C:nucleus"/>
    <property type="evidence" value="ECO:0007669"/>
    <property type="project" value="UniProtKB-SubCell"/>
</dbReference>
<dbReference type="AlphaFoldDB" id="A0A8C6ISG9"/>
<organism evidence="14 15">
    <name type="scientific">Melopsittacus undulatus</name>
    <name type="common">Budgerigar</name>
    <name type="synonym">Psittacus undulatus</name>
    <dbReference type="NCBI Taxonomy" id="13146"/>
    <lineage>
        <taxon>Eukaryota</taxon>
        <taxon>Metazoa</taxon>
        <taxon>Chordata</taxon>
        <taxon>Craniata</taxon>
        <taxon>Vertebrata</taxon>
        <taxon>Euteleostomi</taxon>
        <taxon>Archelosauria</taxon>
        <taxon>Archosauria</taxon>
        <taxon>Dinosauria</taxon>
        <taxon>Saurischia</taxon>
        <taxon>Theropoda</taxon>
        <taxon>Coelurosauria</taxon>
        <taxon>Aves</taxon>
        <taxon>Neognathae</taxon>
        <taxon>Neoaves</taxon>
        <taxon>Telluraves</taxon>
        <taxon>Australaves</taxon>
        <taxon>Psittaciformes</taxon>
        <taxon>Psittaculidae</taxon>
        <taxon>Melopsittacus</taxon>
    </lineage>
</organism>
<keyword evidence="8" id="KW-0479">Metal-binding</keyword>
<dbReference type="InterPro" id="IPR027370">
    <property type="entry name" value="Znf-RING_euk"/>
</dbReference>
<dbReference type="SUPFAM" id="SSF57850">
    <property type="entry name" value="RING/U-box"/>
    <property type="match status" value="1"/>
</dbReference>
<dbReference type="SUPFAM" id="SSF57845">
    <property type="entry name" value="B-box zinc-binding domain"/>
    <property type="match status" value="1"/>
</dbReference>
<keyword evidence="5" id="KW-0963">Cytoplasm</keyword>
<comment type="subcellular location">
    <subcellularLocation>
        <location evidence="3">Cytoplasm</location>
    </subcellularLocation>
    <subcellularLocation>
        <location evidence="2">Nucleus</location>
    </subcellularLocation>
</comment>
<accession>A0A8C6ISG9</accession>
<evidence type="ECO:0000256" key="4">
    <source>
        <dbReference type="ARBA" id="ARBA00014725"/>
    </source>
</evidence>
<keyword evidence="12" id="KW-0514">Muscle protein</keyword>
<dbReference type="SMART" id="SM00184">
    <property type="entry name" value="RING"/>
    <property type="match status" value="1"/>
</dbReference>
<keyword evidence="15" id="KW-1185">Reference proteome</keyword>
<dbReference type="PROSITE" id="PS00518">
    <property type="entry name" value="ZF_RING_1"/>
    <property type="match status" value="1"/>
</dbReference>
<accession>A0A8V5FHP3</accession>
<evidence type="ECO:0000256" key="12">
    <source>
        <dbReference type="ARBA" id="ARBA00023179"/>
    </source>
</evidence>
<name>A0A8C6ISG9_MELUD</name>
<reference evidence="14" key="3">
    <citation type="submission" date="2025-09" db="UniProtKB">
        <authorList>
            <consortium name="Ensembl"/>
        </authorList>
    </citation>
    <scope>IDENTIFICATION</scope>
</reference>
<reference evidence="14" key="1">
    <citation type="submission" date="2020-03" db="EMBL/GenBank/DDBJ databases">
        <title>Melopsittacus undulatus (budgerigar) genome, bMelUnd1, maternal haplotype with Z.</title>
        <authorList>
            <person name="Gedman G."/>
            <person name="Mountcastle J."/>
            <person name="Haase B."/>
            <person name="Formenti G."/>
            <person name="Wright T."/>
            <person name="Apodaca J."/>
            <person name="Pelan S."/>
            <person name="Chow W."/>
            <person name="Rhie A."/>
            <person name="Howe K."/>
            <person name="Fedrigo O."/>
            <person name="Jarvis E.D."/>
        </authorList>
    </citation>
    <scope>NUCLEOTIDE SEQUENCE [LARGE SCALE GENOMIC DNA]</scope>
</reference>
<dbReference type="CDD" id="cd19833">
    <property type="entry name" value="Bbox2_MuRF3_C-II"/>
    <property type="match status" value="1"/>
</dbReference>
<protein>
    <recommendedName>
        <fullName evidence="4">Tripartite motif-containing protein 54</fullName>
    </recommendedName>
</protein>
<dbReference type="SMART" id="SM00336">
    <property type="entry name" value="BBOX"/>
    <property type="match status" value="1"/>
</dbReference>
<dbReference type="GO" id="GO:0070507">
    <property type="term" value="P:regulation of microtubule cytoskeleton organization"/>
    <property type="evidence" value="ECO:0007669"/>
    <property type="project" value="TreeGrafter"/>
</dbReference>
<dbReference type="GO" id="GO:0005737">
    <property type="term" value="C:cytoplasm"/>
    <property type="evidence" value="ECO:0007669"/>
    <property type="project" value="UniProtKB-SubCell"/>
</dbReference>
<evidence type="ECO:0000256" key="9">
    <source>
        <dbReference type="ARBA" id="ARBA00022771"/>
    </source>
</evidence>
<dbReference type="Ensembl" id="ENSMUNT00000003298.2">
    <property type="protein sequence ID" value="ENSMUNP00000002796.2"/>
    <property type="gene ID" value="ENSMUNG00000002452.2"/>
</dbReference>
<evidence type="ECO:0000256" key="7">
    <source>
        <dbReference type="ARBA" id="ARBA00022701"/>
    </source>
</evidence>
<dbReference type="InterPro" id="IPR000315">
    <property type="entry name" value="Znf_B-box"/>
</dbReference>
<evidence type="ECO:0000256" key="3">
    <source>
        <dbReference type="ARBA" id="ARBA00004496"/>
    </source>
</evidence>
<keyword evidence="11" id="KW-0175">Coiled coil</keyword>
<dbReference type="InterPro" id="IPR013083">
    <property type="entry name" value="Znf_RING/FYVE/PHD"/>
</dbReference>
<dbReference type="FunFam" id="3.30.40.10:FF:000014">
    <property type="entry name" value="probable E3 ubiquitin-protein ligase MID2"/>
    <property type="match status" value="1"/>
</dbReference>
<dbReference type="Gene3D" id="3.30.40.10">
    <property type="entry name" value="Zinc/RING finger domain, C3HC4 (zinc finger)"/>
    <property type="match status" value="1"/>
</dbReference>
<evidence type="ECO:0000256" key="8">
    <source>
        <dbReference type="ARBA" id="ARBA00022723"/>
    </source>
</evidence>
<evidence type="ECO:0000256" key="5">
    <source>
        <dbReference type="ARBA" id="ARBA00022490"/>
    </source>
</evidence>
<keyword evidence="7" id="KW-0493">Microtubule</keyword>
<dbReference type="GO" id="GO:0008270">
    <property type="term" value="F:zinc ion binding"/>
    <property type="evidence" value="ECO:0007669"/>
    <property type="project" value="UniProtKB-KW"/>
</dbReference>
<dbReference type="GO" id="GO:0016740">
    <property type="term" value="F:transferase activity"/>
    <property type="evidence" value="ECO:0007669"/>
    <property type="project" value="UniProtKB-KW"/>
</dbReference>
<sequence length="378" mass="41395">MNFAVGLKPLLAEARNMESLEKQLICPICLEMFTKPVVILPCQHNLCRKCANDVFQASNPLWQSRGSSAVPSGGRFRCPSCRHEVVLDRHGVYGLQRNLLVENIIDIYKQESARPLHAKAEQHLMCEEHEDERINIYCLRCEAPTCSLCKVFGAHKDCEVAPLPAVYQRQKSELSDGIAMLVAGNDRIQAIITQMEEICHTIEENGRRQKQHLGLRFDSLYSILEERKKELLQSIAREQEAKVQLVRGLIRQYGDHLEASSKLVESAIQAMEEPQMAVYLQVCVDTVCGVQGSGPSKGAKAAARLCWELAGAGPSRGSGTAPGLGGTGVSLKDLGLPLGCAAGAVASGSWGPQSHCFKVTMTTSSPLPPQHSKELLKK</sequence>
<dbReference type="InterPro" id="IPR033492">
    <property type="entry name" value="Trim54_Bbox2_Zfn"/>
</dbReference>
<evidence type="ECO:0000256" key="11">
    <source>
        <dbReference type="ARBA" id="ARBA00023054"/>
    </source>
</evidence>
<evidence type="ECO:0000256" key="13">
    <source>
        <dbReference type="ARBA" id="ARBA00023242"/>
    </source>
</evidence>
<dbReference type="GO" id="GO:0005874">
    <property type="term" value="C:microtubule"/>
    <property type="evidence" value="ECO:0007669"/>
    <property type="project" value="UniProtKB-KW"/>
</dbReference>
<dbReference type="PROSITE" id="PS50089">
    <property type="entry name" value="ZF_RING_2"/>
    <property type="match status" value="1"/>
</dbReference>
<dbReference type="Proteomes" id="UP000694405">
    <property type="component" value="Chromosome 3"/>
</dbReference>
<dbReference type="InterPro" id="IPR050617">
    <property type="entry name" value="E3_ligase_FN3/SPRY"/>
</dbReference>
<evidence type="ECO:0000256" key="10">
    <source>
        <dbReference type="ARBA" id="ARBA00022833"/>
    </source>
</evidence>
<evidence type="ECO:0000313" key="14">
    <source>
        <dbReference type="Ensembl" id="ENSMUNP00000002796.2"/>
    </source>
</evidence>
<dbReference type="Gene3D" id="3.30.160.60">
    <property type="entry name" value="Classic Zinc Finger"/>
    <property type="match status" value="1"/>
</dbReference>
<dbReference type="Pfam" id="PF00643">
    <property type="entry name" value="zf-B_box"/>
    <property type="match status" value="1"/>
</dbReference>
<evidence type="ECO:0000256" key="6">
    <source>
        <dbReference type="ARBA" id="ARBA00022679"/>
    </source>
</evidence>
<evidence type="ECO:0000256" key="1">
    <source>
        <dbReference type="ARBA" id="ARBA00003888"/>
    </source>
</evidence>
<dbReference type="PANTHER" id="PTHR24099:SF17">
    <property type="entry name" value="TRIPARTITE MOTIF CONTAINING 55"/>
    <property type="match status" value="1"/>
</dbReference>
<dbReference type="InterPro" id="IPR017907">
    <property type="entry name" value="Znf_RING_CS"/>
</dbReference>
<dbReference type="Pfam" id="PF13445">
    <property type="entry name" value="zf-RING_UBOX"/>
    <property type="match status" value="1"/>
</dbReference>
<dbReference type="PROSITE" id="PS50119">
    <property type="entry name" value="ZF_BBOX"/>
    <property type="match status" value="1"/>
</dbReference>
<dbReference type="Gene3D" id="1.20.5.170">
    <property type="match status" value="1"/>
</dbReference>
<proteinExistence type="predicted"/>
<keyword evidence="6" id="KW-0808">Transferase</keyword>
<dbReference type="PANTHER" id="PTHR24099">
    <property type="entry name" value="E3 UBIQUITIN-PROTEIN LIGASE TRIM36-RELATED"/>
    <property type="match status" value="1"/>
</dbReference>
<evidence type="ECO:0000313" key="15">
    <source>
        <dbReference type="Proteomes" id="UP000694405"/>
    </source>
</evidence>
<evidence type="ECO:0000256" key="2">
    <source>
        <dbReference type="ARBA" id="ARBA00004123"/>
    </source>
</evidence>